<evidence type="ECO:0000313" key="1">
    <source>
        <dbReference type="EMBL" id="AZB24837.1"/>
    </source>
</evidence>
<gene>
    <name evidence="1" type="ORF">EG339_09680</name>
</gene>
<dbReference type="AlphaFoldDB" id="A0A3G6UA14"/>
<organism evidence="1 2">
    <name type="scientific">Chryseobacterium bernardetii</name>
    <dbReference type="NCBI Taxonomy" id="1241978"/>
    <lineage>
        <taxon>Bacteria</taxon>
        <taxon>Pseudomonadati</taxon>
        <taxon>Bacteroidota</taxon>
        <taxon>Flavobacteriia</taxon>
        <taxon>Flavobacteriales</taxon>
        <taxon>Weeksellaceae</taxon>
        <taxon>Chryseobacterium group</taxon>
        <taxon>Chryseobacterium</taxon>
    </lineage>
</organism>
<protein>
    <submittedName>
        <fullName evidence="1">Uncharacterized protein</fullName>
    </submittedName>
</protein>
<dbReference type="Proteomes" id="UP000271193">
    <property type="component" value="Chromosome"/>
</dbReference>
<dbReference type="RefSeq" id="WP_164465440.1">
    <property type="nucleotide sequence ID" value="NZ_JBHSDZ010000022.1"/>
</dbReference>
<evidence type="ECO:0000313" key="2">
    <source>
        <dbReference type="Proteomes" id="UP000271193"/>
    </source>
</evidence>
<dbReference type="KEGG" id="cben:EG339_09680"/>
<reference evidence="2" key="1">
    <citation type="submission" date="2018-11" db="EMBL/GenBank/DDBJ databases">
        <title>Proposal to divide the Flavobacteriaceae and reorganize its genera based on Amino Acid Identity values calculated from whole genome sequences.</title>
        <authorList>
            <person name="Nicholson A.C."/>
            <person name="Gulvik C.A."/>
            <person name="Whitney A.M."/>
            <person name="Humrighouse B.W."/>
            <person name="Bell M."/>
            <person name="Holmes B."/>
            <person name="Steigerwalt A.G."/>
            <person name="Villarma A."/>
            <person name="Sheth M."/>
            <person name="Batra D."/>
            <person name="Pryor J."/>
            <person name="Bernardet J.-F."/>
            <person name="Hugo C."/>
            <person name="Kampfer P."/>
            <person name="Newman J."/>
            <person name="McQuiston J.R."/>
        </authorList>
    </citation>
    <scope>NUCLEOTIDE SEQUENCE [LARGE SCALE GENOMIC DNA]</scope>
    <source>
        <strain evidence="2">G0229</strain>
    </source>
</reference>
<dbReference type="EMBL" id="CP033932">
    <property type="protein sequence ID" value="AZB24837.1"/>
    <property type="molecule type" value="Genomic_DNA"/>
</dbReference>
<accession>A0A3G6UA14</accession>
<name>A0A3G6UA14_9FLAO</name>
<sequence length="220" mass="25432">MTELINTIEINPLKYSKEDFELPGIADYPDPEEWFLKYTETASRLTLNCNEIRKGSNLVNIENIDDESLQMIVAAKLTEVEFNAPEERGFVLSFDGGIVVKKEDEVLIEPSCCGDLENIENWEKVLEKRSSGWTEIWIGHPWIFYKKENGIISFSDYTEANMNEVKDLKTKFDVKESVFQAGLEKVIHHQIRFKNRILNILKNMNIDNAETISEFMSGIK</sequence>
<proteinExistence type="predicted"/>
<keyword evidence="2" id="KW-1185">Reference proteome</keyword>